<dbReference type="PANTHER" id="PTHR43788:SF6">
    <property type="entry name" value="DNA HELICASE B"/>
    <property type="match status" value="1"/>
</dbReference>
<dbReference type="SMART" id="SM00382">
    <property type="entry name" value="AAA"/>
    <property type="match status" value="1"/>
</dbReference>
<protein>
    <submittedName>
        <fullName evidence="4">UvrD-like helicase family protein</fullName>
    </submittedName>
</protein>
<dbReference type="OrthoDB" id="9803432at2"/>
<dbReference type="GO" id="GO:0003678">
    <property type="term" value="F:DNA helicase activity"/>
    <property type="evidence" value="ECO:0007669"/>
    <property type="project" value="UniProtKB-ARBA"/>
</dbReference>
<sequence length="469" mass="53305">MSEIQFSNHQLQAKEEIESFLQLEGPAVFILKGYAGTGKTTLLQYIAKELASKDQDFELLAPTGRAAAVLRAKTGLKTTTIHSSLYQFKDIDGEPEDSKDAPAEESYGQMRLIFSARIIDPDERKLFIVDEASMIGDANTEATSYAHFGSGHLLTDLMRMVGDNKLILSGDPCQLPPIGMETSPALDENWFRLQGRKIRSFEMTQILRQKAQNPILKTATALRREFYKSSLPKWVKLPAREAKEIHLHSYEQMKAQYLAHLTQHGHDDSIAVCISNSNVKDINELVRQKIYGNANAPLQNGDLLMVSQNNYRVPLTNGDFVEVTQLGEVRTHCGMYFQEVQVEAKLTGVQHQTLLCLEPLQNGKPNLSNDQQRALMIDFSRRMRAKEVKAKSTAFFEAMRTDPYLNSLRANFGYAVTCHKSQGGEWDHVFFFLNKAMYVQSPRSVLRWWYTGVTRAKEHLHLVKDWWIV</sequence>
<dbReference type="EMBL" id="QKZT01000021">
    <property type="protein sequence ID" value="PZX48282.1"/>
    <property type="molecule type" value="Genomic_DNA"/>
</dbReference>
<dbReference type="AlphaFoldDB" id="A0A2W7SCD8"/>
<comment type="caution">
    <text evidence="4">The sequence shown here is derived from an EMBL/GenBank/DDBJ whole genome shotgun (WGS) entry which is preliminary data.</text>
</comment>
<dbReference type="PANTHER" id="PTHR43788">
    <property type="entry name" value="DNA2/NAM7 HELICASE FAMILY MEMBER"/>
    <property type="match status" value="1"/>
</dbReference>
<dbReference type="SUPFAM" id="SSF52540">
    <property type="entry name" value="P-loop containing nucleoside triphosphate hydrolases"/>
    <property type="match status" value="2"/>
</dbReference>
<dbReference type="InterPro" id="IPR050534">
    <property type="entry name" value="Coronavir_polyprotein_1ab"/>
</dbReference>
<keyword evidence="1" id="KW-0547">Nucleotide-binding</keyword>
<dbReference type="Proteomes" id="UP000248882">
    <property type="component" value="Unassembled WGS sequence"/>
</dbReference>
<keyword evidence="4" id="KW-0347">Helicase</keyword>
<evidence type="ECO:0000256" key="2">
    <source>
        <dbReference type="ARBA" id="ARBA00022840"/>
    </source>
</evidence>
<dbReference type="InterPro" id="IPR027785">
    <property type="entry name" value="UvrD-like_helicase_C"/>
</dbReference>
<reference evidence="4 5" key="1">
    <citation type="submission" date="2018-06" db="EMBL/GenBank/DDBJ databases">
        <title>Genomic Encyclopedia of Archaeal and Bacterial Type Strains, Phase II (KMG-II): from individual species to whole genera.</title>
        <authorList>
            <person name="Goeker M."/>
        </authorList>
    </citation>
    <scope>NUCLEOTIDE SEQUENCE [LARGE SCALE GENOMIC DNA]</scope>
    <source>
        <strain evidence="4 5">DSM 19830</strain>
    </source>
</reference>
<keyword evidence="4" id="KW-0378">Hydrolase</keyword>
<keyword evidence="2" id="KW-0067">ATP-binding</keyword>
<accession>A0A2W7SCD8</accession>
<dbReference type="Gene3D" id="3.40.50.300">
    <property type="entry name" value="P-loop containing nucleotide triphosphate hydrolases"/>
    <property type="match status" value="2"/>
</dbReference>
<feature type="domain" description="AAA+ ATPase" evidence="3">
    <location>
        <begin position="25"/>
        <end position="196"/>
    </location>
</feature>
<evidence type="ECO:0000313" key="4">
    <source>
        <dbReference type="EMBL" id="PZX48282.1"/>
    </source>
</evidence>
<dbReference type="InterPro" id="IPR027417">
    <property type="entry name" value="P-loop_NTPase"/>
</dbReference>
<keyword evidence="5" id="KW-1185">Reference proteome</keyword>
<evidence type="ECO:0000256" key="1">
    <source>
        <dbReference type="ARBA" id="ARBA00022741"/>
    </source>
</evidence>
<dbReference type="Pfam" id="PF13538">
    <property type="entry name" value="UvrD_C_2"/>
    <property type="match status" value="1"/>
</dbReference>
<evidence type="ECO:0000313" key="5">
    <source>
        <dbReference type="Proteomes" id="UP000248882"/>
    </source>
</evidence>
<dbReference type="Pfam" id="PF13604">
    <property type="entry name" value="AAA_30"/>
    <property type="match status" value="1"/>
</dbReference>
<dbReference type="GO" id="GO:0005524">
    <property type="term" value="F:ATP binding"/>
    <property type="evidence" value="ECO:0007669"/>
    <property type="project" value="UniProtKB-KW"/>
</dbReference>
<evidence type="ECO:0000259" key="3">
    <source>
        <dbReference type="SMART" id="SM00382"/>
    </source>
</evidence>
<name>A0A2W7SCD8_9BACT</name>
<organism evidence="4 5">
    <name type="scientific">Algoriphagus chordae</name>
    <dbReference type="NCBI Taxonomy" id="237019"/>
    <lineage>
        <taxon>Bacteria</taxon>
        <taxon>Pseudomonadati</taxon>
        <taxon>Bacteroidota</taxon>
        <taxon>Cytophagia</taxon>
        <taxon>Cytophagales</taxon>
        <taxon>Cyclobacteriaceae</taxon>
        <taxon>Algoriphagus</taxon>
    </lineage>
</organism>
<dbReference type="InterPro" id="IPR003593">
    <property type="entry name" value="AAA+_ATPase"/>
</dbReference>
<gene>
    <name evidence="4" type="ORF">LV85_03692</name>
</gene>
<proteinExistence type="predicted"/>
<dbReference type="RefSeq" id="WP_111322178.1">
    <property type="nucleotide sequence ID" value="NZ_QKZT01000021.1"/>
</dbReference>
<dbReference type="CDD" id="cd18809">
    <property type="entry name" value="SF1_C_RecD"/>
    <property type="match status" value="1"/>
</dbReference>